<name>A0A644Y1V5_9ZZZZ</name>
<organism evidence="1">
    <name type="scientific">bioreactor metagenome</name>
    <dbReference type="NCBI Taxonomy" id="1076179"/>
    <lineage>
        <taxon>unclassified sequences</taxon>
        <taxon>metagenomes</taxon>
        <taxon>ecological metagenomes</taxon>
    </lineage>
</organism>
<evidence type="ECO:0000313" key="1">
    <source>
        <dbReference type="EMBL" id="MPM20513.1"/>
    </source>
</evidence>
<dbReference type="SUPFAM" id="SSF56112">
    <property type="entry name" value="Protein kinase-like (PK-like)"/>
    <property type="match status" value="1"/>
</dbReference>
<comment type="caution">
    <text evidence="1">The sequence shown here is derived from an EMBL/GenBank/DDBJ whole genome shotgun (WGS) entry which is preliminary data.</text>
</comment>
<protein>
    <recommendedName>
        <fullName evidence="2">Protein kinase domain-containing protein</fullName>
    </recommendedName>
</protein>
<dbReference type="AlphaFoldDB" id="A0A644Y1V5"/>
<dbReference type="Gene3D" id="1.10.510.10">
    <property type="entry name" value="Transferase(Phosphotransferase) domain 1"/>
    <property type="match status" value="1"/>
</dbReference>
<reference evidence="1" key="1">
    <citation type="submission" date="2019-08" db="EMBL/GenBank/DDBJ databases">
        <authorList>
            <person name="Kucharzyk K."/>
            <person name="Murdoch R.W."/>
            <person name="Higgins S."/>
            <person name="Loffler F."/>
        </authorList>
    </citation>
    <scope>NUCLEOTIDE SEQUENCE</scope>
</reference>
<evidence type="ECO:0008006" key="2">
    <source>
        <dbReference type="Google" id="ProtNLM"/>
    </source>
</evidence>
<accession>A0A644Y1V5</accession>
<dbReference type="InterPro" id="IPR011009">
    <property type="entry name" value="Kinase-like_dom_sf"/>
</dbReference>
<sequence>MKKEIHINDKYSDFHEFIDNLPANFESIGDLIYMGRNYVRVITIQDTRLVIKSFDHITVFNRLVYATIRQPKATRSYINSQKLLQKGFETPEPVGYLNCFKNGVLGQSYYISEYTGSRPLFEVFTMNIDLSEIIIRDFARFTLNLHMNGIFHKDYNVRNVLYKRENNSTTFTLIDNNRMWFGKYSYKSSLRNLKRTEIPEYLMGIFADEYAKETSRHKLDTLYDYCKIRNKYHKYKVAKRLLRNNIKL</sequence>
<dbReference type="EMBL" id="VSSQ01003401">
    <property type="protein sequence ID" value="MPM20513.1"/>
    <property type="molecule type" value="Genomic_DNA"/>
</dbReference>
<proteinExistence type="predicted"/>
<gene>
    <name evidence="1" type="ORF">SDC9_66943</name>
</gene>
<dbReference type="Pfam" id="PF06293">
    <property type="entry name" value="Kdo"/>
    <property type="match status" value="1"/>
</dbReference>